<keyword evidence="3 9" id="KW-0479">Metal-binding</keyword>
<evidence type="ECO:0000256" key="11">
    <source>
        <dbReference type="RuleBase" id="RU361213"/>
    </source>
</evidence>
<name>A0A4S8MTY4_DENBC</name>
<dbReference type="InterPro" id="IPR011011">
    <property type="entry name" value="Znf_FYVE_PHD"/>
</dbReference>
<feature type="domain" description="PHD-type" evidence="13">
    <location>
        <begin position="410"/>
        <end position="459"/>
    </location>
</feature>
<comment type="subunit">
    <text evidence="11">Component of an histone acetyltransferase complex. Interacts with H3K4me3 and to a lesser extent with H3K4me2.</text>
</comment>
<feature type="binding site" evidence="9">
    <location>
        <position position="415"/>
    </location>
    <ligand>
        <name>Zn(2+)</name>
        <dbReference type="ChEBI" id="CHEBI:29105"/>
        <label>1</label>
    </ligand>
</feature>
<dbReference type="InterPro" id="IPR001965">
    <property type="entry name" value="Znf_PHD"/>
</dbReference>
<dbReference type="Proteomes" id="UP000297245">
    <property type="component" value="Unassembled WGS sequence"/>
</dbReference>
<evidence type="ECO:0000256" key="2">
    <source>
        <dbReference type="ARBA" id="ARBA00010210"/>
    </source>
</evidence>
<feature type="binding site" evidence="9">
    <location>
        <position position="456"/>
    </location>
    <ligand>
        <name>Zn(2+)</name>
        <dbReference type="ChEBI" id="CHEBI:29105"/>
        <label>2</label>
    </ligand>
</feature>
<feature type="compositionally biased region" description="Low complexity" evidence="12">
    <location>
        <begin position="307"/>
        <end position="318"/>
    </location>
</feature>
<dbReference type="AlphaFoldDB" id="A0A4S8MTY4"/>
<evidence type="ECO:0000256" key="4">
    <source>
        <dbReference type="ARBA" id="ARBA00022771"/>
    </source>
</evidence>
<dbReference type="SMART" id="SM00249">
    <property type="entry name" value="PHD"/>
    <property type="match status" value="1"/>
</dbReference>
<evidence type="ECO:0000256" key="3">
    <source>
        <dbReference type="ARBA" id="ARBA00022723"/>
    </source>
</evidence>
<dbReference type="GO" id="GO:0006355">
    <property type="term" value="P:regulation of DNA-templated transcription"/>
    <property type="evidence" value="ECO:0007669"/>
    <property type="project" value="TreeGrafter"/>
</dbReference>
<feature type="binding site" evidence="9">
    <location>
        <position position="453"/>
    </location>
    <ligand>
        <name>Zn(2+)</name>
        <dbReference type="ChEBI" id="CHEBI:29105"/>
        <label>2</label>
    </ligand>
</feature>
<dbReference type="SMART" id="SM01408">
    <property type="entry name" value="ING"/>
    <property type="match status" value="1"/>
</dbReference>
<dbReference type="GO" id="GO:0005634">
    <property type="term" value="C:nucleus"/>
    <property type="evidence" value="ECO:0007669"/>
    <property type="project" value="UniProtKB-SubCell"/>
</dbReference>
<feature type="compositionally biased region" description="Polar residues" evidence="12">
    <location>
        <begin position="285"/>
        <end position="298"/>
    </location>
</feature>
<evidence type="ECO:0000313" key="14">
    <source>
        <dbReference type="EMBL" id="THV06492.1"/>
    </source>
</evidence>
<feature type="compositionally biased region" description="Polar residues" evidence="12">
    <location>
        <begin position="248"/>
        <end position="270"/>
    </location>
</feature>
<dbReference type="Gene3D" id="3.30.40.10">
    <property type="entry name" value="Zinc/RING finger domain, C3HC4 (zinc finger)"/>
    <property type="match status" value="1"/>
</dbReference>
<keyword evidence="15" id="KW-1185">Reference proteome</keyword>
<evidence type="ECO:0000256" key="9">
    <source>
        <dbReference type="PIRSR" id="PIRSR628651-51"/>
    </source>
</evidence>
<feature type="site" description="Histone H3K4me3 binding" evidence="8">
    <location>
        <position position="435"/>
    </location>
</feature>
<evidence type="ECO:0000256" key="1">
    <source>
        <dbReference type="ARBA" id="ARBA00004123"/>
    </source>
</evidence>
<dbReference type="GO" id="GO:0006325">
    <property type="term" value="P:chromatin organization"/>
    <property type="evidence" value="ECO:0007669"/>
    <property type="project" value="UniProtKB-KW"/>
</dbReference>
<evidence type="ECO:0000256" key="6">
    <source>
        <dbReference type="ARBA" id="ARBA00022853"/>
    </source>
</evidence>
<reference evidence="14 15" key="1">
    <citation type="journal article" date="2019" name="Nat. Ecol. Evol.">
        <title>Megaphylogeny resolves global patterns of mushroom evolution.</title>
        <authorList>
            <person name="Varga T."/>
            <person name="Krizsan K."/>
            <person name="Foldi C."/>
            <person name="Dima B."/>
            <person name="Sanchez-Garcia M."/>
            <person name="Sanchez-Ramirez S."/>
            <person name="Szollosi G.J."/>
            <person name="Szarkandi J.G."/>
            <person name="Papp V."/>
            <person name="Albert L."/>
            <person name="Andreopoulos W."/>
            <person name="Angelini C."/>
            <person name="Antonin V."/>
            <person name="Barry K.W."/>
            <person name="Bougher N.L."/>
            <person name="Buchanan P."/>
            <person name="Buyck B."/>
            <person name="Bense V."/>
            <person name="Catcheside P."/>
            <person name="Chovatia M."/>
            <person name="Cooper J."/>
            <person name="Damon W."/>
            <person name="Desjardin D."/>
            <person name="Finy P."/>
            <person name="Geml J."/>
            <person name="Haridas S."/>
            <person name="Hughes K."/>
            <person name="Justo A."/>
            <person name="Karasinski D."/>
            <person name="Kautmanova I."/>
            <person name="Kiss B."/>
            <person name="Kocsube S."/>
            <person name="Kotiranta H."/>
            <person name="LaButti K.M."/>
            <person name="Lechner B.E."/>
            <person name="Liimatainen K."/>
            <person name="Lipzen A."/>
            <person name="Lukacs Z."/>
            <person name="Mihaltcheva S."/>
            <person name="Morgado L.N."/>
            <person name="Niskanen T."/>
            <person name="Noordeloos M.E."/>
            <person name="Ohm R.A."/>
            <person name="Ortiz-Santana B."/>
            <person name="Ovrebo C."/>
            <person name="Racz N."/>
            <person name="Riley R."/>
            <person name="Savchenko A."/>
            <person name="Shiryaev A."/>
            <person name="Soop K."/>
            <person name="Spirin V."/>
            <person name="Szebenyi C."/>
            <person name="Tomsovsky M."/>
            <person name="Tulloss R.E."/>
            <person name="Uehling J."/>
            <person name="Grigoriev I.V."/>
            <person name="Vagvolgyi C."/>
            <person name="Papp T."/>
            <person name="Martin F.M."/>
            <person name="Miettinen O."/>
            <person name="Hibbett D.S."/>
            <person name="Nagy L.G."/>
        </authorList>
    </citation>
    <scope>NUCLEOTIDE SEQUENCE [LARGE SCALE GENOMIC DNA]</scope>
    <source>
        <strain evidence="14 15">CBS 962.96</strain>
    </source>
</reference>
<dbReference type="PROSITE" id="PS01359">
    <property type="entry name" value="ZF_PHD_1"/>
    <property type="match status" value="1"/>
</dbReference>
<keyword evidence="6 11" id="KW-0156">Chromatin regulator</keyword>
<dbReference type="InterPro" id="IPR019787">
    <property type="entry name" value="Znf_PHD-finger"/>
</dbReference>
<feature type="compositionally biased region" description="Basic and acidic residues" evidence="12">
    <location>
        <begin position="179"/>
        <end position="195"/>
    </location>
</feature>
<protein>
    <recommendedName>
        <fullName evidence="11">Chromatin modification-related protein</fullName>
    </recommendedName>
</protein>
<keyword evidence="4 10" id="KW-0863">Zinc-finger</keyword>
<dbReference type="PANTHER" id="PTHR10333">
    <property type="entry name" value="INHIBITOR OF GROWTH PROTEIN"/>
    <property type="match status" value="1"/>
</dbReference>
<dbReference type="InterPro" id="IPR013083">
    <property type="entry name" value="Znf_RING/FYVE/PHD"/>
</dbReference>
<dbReference type="InterPro" id="IPR019786">
    <property type="entry name" value="Zinc_finger_PHD-type_CS"/>
</dbReference>
<dbReference type="GO" id="GO:0008270">
    <property type="term" value="F:zinc ion binding"/>
    <property type="evidence" value="ECO:0007669"/>
    <property type="project" value="UniProtKB-KW"/>
</dbReference>
<feature type="compositionally biased region" description="Polar residues" evidence="12">
    <location>
        <begin position="216"/>
        <end position="241"/>
    </location>
</feature>
<evidence type="ECO:0000256" key="5">
    <source>
        <dbReference type="ARBA" id="ARBA00022833"/>
    </source>
</evidence>
<feature type="site" description="Histone H3K4me3 binding" evidence="8">
    <location>
        <position position="412"/>
    </location>
</feature>
<feature type="binding site" evidence="9">
    <location>
        <position position="437"/>
    </location>
    <ligand>
        <name>Zn(2+)</name>
        <dbReference type="ChEBI" id="CHEBI:29105"/>
        <label>1</label>
    </ligand>
</feature>
<feature type="binding site" evidence="9">
    <location>
        <position position="440"/>
    </location>
    <ligand>
        <name>Zn(2+)</name>
        <dbReference type="ChEBI" id="CHEBI:29105"/>
        <label>1</label>
    </ligand>
</feature>
<feature type="compositionally biased region" description="Polar residues" evidence="12">
    <location>
        <begin position="322"/>
        <end position="352"/>
    </location>
</feature>
<feature type="binding site" evidence="9">
    <location>
        <position position="426"/>
    </location>
    <ligand>
        <name>Zn(2+)</name>
        <dbReference type="ChEBI" id="CHEBI:29105"/>
        <label>2</label>
    </ligand>
</feature>
<feature type="compositionally biased region" description="Polar residues" evidence="12">
    <location>
        <begin position="362"/>
        <end position="384"/>
    </location>
</feature>
<gene>
    <name evidence="14" type="ORF">K435DRAFT_645105</name>
</gene>
<keyword evidence="5 9" id="KW-0862">Zinc</keyword>
<evidence type="ECO:0000256" key="7">
    <source>
        <dbReference type="ARBA" id="ARBA00023242"/>
    </source>
</evidence>
<feature type="site" description="Histone H3K4me3 binding" evidence="8">
    <location>
        <position position="427"/>
    </location>
</feature>
<dbReference type="EMBL" id="ML179042">
    <property type="protein sequence ID" value="THV06492.1"/>
    <property type="molecule type" value="Genomic_DNA"/>
</dbReference>
<feature type="region of interest" description="Disordered" evidence="12">
    <location>
        <begin position="459"/>
        <end position="483"/>
    </location>
</feature>
<comment type="similarity">
    <text evidence="2 11">Belongs to the ING family.</text>
</comment>
<proteinExistence type="inferred from homology"/>
<dbReference type="GO" id="GO:0000785">
    <property type="term" value="C:chromatin"/>
    <property type="evidence" value="ECO:0007669"/>
    <property type="project" value="UniProtKB-ARBA"/>
</dbReference>
<dbReference type="InterPro" id="IPR028651">
    <property type="entry name" value="ING_fam"/>
</dbReference>
<evidence type="ECO:0000259" key="13">
    <source>
        <dbReference type="PROSITE" id="PS50016"/>
    </source>
</evidence>
<feature type="region of interest" description="Disordered" evidence="12">
    <location>
        <begin position="156"/>
        <end position="395"/>
    </location>
</feature>
<comment type="domain">
    <text evidence="11">The PHD-type zinc finger mediates the binding to H3K4me3.</text>
</comment>
<accession>A0A4S8MTY4</accession>
<dbReference type="OrthoDB" id="2505961at2759"/>
<evidence type="ECO:0000256" key="12">
    <source>
        <dbReference type="SAM" id="MobiDB-lite"/>
    </source>
</evidence>
<evidence type="ECO:0000256" key="10">
    <source>
        <dbReference type="PROSITE-ProRule" id="PRU00146"/>
    </source>
</evidence>
<sequence>MPPDALPSQSLNAIYSLNLLSEYNHTLDSLPLDLSRHFADLRELDAVLSSSMASITAKITKLTHMVEENIGQQGERLWLLTEIAEEAARLKPGGEDKIRVACQAADALNGHLSHLKVLAEHIPEFDAVTLNRHTAYPHVAAKSFMPAHMFETGRRRRTGYGSLLTSATDPSPAKRKRVVKDDDGDVRTPRKDKGMEVVSRPRNGARAKKVDRAASPTESVLSVTSHIPPQQAPNVGSSSRATPHHINSRTANGVNGVSASNKRARNTGNRAMSPPQHDIYPNGTLYDQQQANHNGSNSRRGEVFNVPPSSSHPSLPLPFNVNGHSSTNGYNSHSMPNGSASGSSKDWSNRNQLEGPGMPVVRSQNGFNGVSTNGNNGVASSPAPNGTGPLTDAGTEVGDGDADGEGDDGAVYCICNRPSFGEMIACDGSACTTEWFHISCVGMSSPPQGDWFCESCRSKRPAKRSGRGGKRRAANGRGNARSS</sequence>
<dbReference type="CDD" id="cd15505">
    <property type="entry name" value="PHD_ING"/>
    <property type="match status" value="1"/>
</dbReference>
<dbReference type="PANTHER" id="PTHR10333:SF42">
    <property type="entry name" value="INHIBITOR OF GROWTH PROTEIN 5"/>
    <property type="match status" value="1"/>
</dbReference>
<feature type="site" description="Histone H3K4me3 binding" evidence="8">
    <location>
        <position position="423"/>
    </location>
</feature>
<dbReference type="PROSITE" id="PS50016">
    <property type="entry name" value="ZF_PHD_2"/>
    <property type="match status" value="1"/>
</dbReference>
<feature type="binding site" evidence="9">
    <location>
        <position position="431"/>
    </location>
    <ligand>
        <name>Zn(2+)</name>
        <dbReference type="ChEBI" id="CHEBI:29105"/>
        <label>2</label>
    </ligand>
</feature>
<dbReference type="Pfam" id="PF12998">
    <property type="entry name" value="ING"/>
    <property type="match status" value="1"/>
</dbReference>
<comment type="function">
    <text evidence="11">Component of an histone acetyltransferase complex.</text>
</comment>
<feature type="binding site" evidence="9">
    <location>
        <position position="413"/>
    </location>
    <ligand>
        <name>Zn(2+)</name>
        <dbReference type="ChEBI" id="CHEBI:29105"/>
        <label>1</label>
    </ligand>
</feature>
<evidence type="ECO:0000313" key="15">
    <source>
        <dbReference type="Proteomes" id="UP000297245"/>
    </source>
</evidence>
<organism evidence="14 15">
    <name type="scientific">Dendrothele bispora (strain CBS 962.96)</name>
    <dbReference type="NCBI Taxonomy" id="1314807"/>
    <lineage>
        <taxon>Eukaryota</taxon>
        <taxon>Fungi</taxon>
        <taxon>Dikarya</taxon>
        <taxon>Basidiomycota</taxon>
        <taxon>Agaricomycotina</taxon>
        <taxon>Agaricomycetes</taxon>
        <taxon>Agaricomycetidae</taxon>
        <taxon>Agaricales</taxon>
        <taxon>Agaricales incertae sedis</taxon>
        <taxon>Dendrothele</taxon>
    </lineage>
</organism>
<dbReference type="SUPFAM" id="SSF57903">
    <property type="entry name" value="FYVE/PHD zinc finger"/>
    <property type="match status" value="1"/>
</dbReference>
<dbReference type="Gene3D" id="6.10.140.1740">
    <property type="match status" value="1"/>
</dbReference>
<feature type="compositionally biased region" description="Basic residues" evidence="12">
    <location>
        <begin position="459"/>
        <end position="474"/>
    </location>
</feature>
<evidence type="ECO:0000256" key="8">
    <source>
        <dbReference type="PIRSR" id="PIRSR628651-50"/>
    </source>
</evidence>
<comment type="subcellular location">
    <subcellularLocation>
        <location evidence="1 11">Nucleus</location>
    </subcellularLocation>
</comment>
<keyword evidence="7 11" id="KW-0539">Nucleus</keyword>
<dbReference type="InterPro" id="IPR024610">
    <property type="entry name" value="ING_N_histone-binding"/>
</dbReference>
<dbReference type="CDD" id="cd16859">
    <property type="entry name" value="ING_ING4_5"/>
    <property type="match status" value="1"/>
</dbReference>